<comment type="similarity">
    <text evidence="1 2">Belongs to the phospholipid scramblase family.</text>
</comment>
<gene>
    <name evidence="4" type="ORF">EIP91_001041</name>
</gene>
<evidence type="ECO:0000256" key="2">
    <source>
        <dbReference type="RuleBase" id="RU363116"/>
    </source>
</evidence>
<feature type="region of interest" description="Disordered" evidence="3">
    <location>
        <begin position="33"/>
        <end position="98"/>
    </location>
</feature>
<dbReference type="OrthoDB" id="191150at2759"/>
<evidence type="ECO:0000256" key="1">
    <source>
        <dbReference type="ARBA" id="ARBA00005350"/>
    </source>
</evidence>
<dbReference type="PANTHER" id="PTHR23248">
    <property type="entry name" value="PHOSPHOLIPID SCRAMBLASE-RELATED"/>
    <property type="match status" value="1"/>
</dbReference>
<proteinExistence type="inferred from homology"/>
<dbReference type="Pfam" id="PF03803">
    <property type="entry name" value="Scramblase"/>
    <property type="match status" value="1"/>
</dbReference>
<dbReference type="EMBL" id="RWJN01000125">
    <property type="protein sequence ID" value="TCD66687.1"/>
    <property type="molecule type" value="Genomic_DNA"/>
</dbReference>
<organism evidence="4 5">
    <name type="scientific">Steccherinum ochraceum</name>
    <dbReference type="NCBI Taxonomy" id="92696"/>
    <lineage>
        <taxon>Eukaryota</taxon>
        <taxon>Fungi</taxon>
        <taxon>Dikarya</taxon>
        <taxon>Basidiomycota</taxon>
        <taxon>Agaricomycotina</taxon>
        <taxon>Agaricomycetes</taxon>
        <taxon>Polyporales</taxon>
        <taxon>Steccherinaceae</taxon>
        <taxon>Steccherinum</taxon>
    </lineage>
</organism>
<feature type="compositionally biased region" description="Polar residues" evidence="3">
    <location>
        <begin position="66"/>
        <end position="80"/>
    </location>
</feature>
<dbReference type="InterPro" id="IPR005552">
    <property type="entry name" value="Scramblase"/>
</dbReference>
<dbReference type="PANTHER" id="PTHR23248:SF9">
    <property type="entry name" value="PHOSPHOLIPID SCRAMBLASE"/>
    <property type="match status" value="1"/>
</dbReference>
<reference evidence="4 5" key="1">
    <citation type="submission" date="2018-11" db="EMBL/GenBank/DDBJ databases">
        <title>Genome assembly of Steccherinum ochraceum LE-BIN_3174, the white-rot fungus of the Steccherinaceae family (The Residual Polyporoid clade, Polyporales, Basidiomycota).</title>
        <authorList>
            <person name="Fedorova T.V."/>
            <person name="Glazunova O.A."/>
            <person name="Landesman E.O."/>
            <person name="Moiseenko K.V."/>
            <person name="Psurtseva N.V."/>
            <person name="Savinova O.S."/>
            <person name="Shakhova N.V."/>
            <person name="Tyazhelova T.V."/>
            <person name="Vasina D.V."/>
        </authorList>
    </citation>
    <scope>NUCLEOTIDE SEQUENCE [LARGE SCALE GENOMIC DNA]</scope>
    <source>
        <strain evidence="4 5">LE-BIN_3174</strain>
    </source>
</reference>
<evidence type="ECO:0000313" key="5">
    <source>
        <dbReference type="Proteomes" id="UP000292702"/>
    </source>
</evidence>
<dbReference type="GO" id="GO:0005886">
    <property type="term" value="C:plasma membrane"/>
    <property type="evidence" value="ECO:0007669"/>
    <property type="project" value="TreeGrafter"/>
</dbReference>
<name>A0A4V2MWL1_9APHY</name>
<protein>
    <recommendedName>
        <fullName evidence="2">Phospholipid scramblase</fullName>
    </recommendedName>
</protein>
<comment type="caution">
    <text evidence="4">The sequence shown here is derived from an EMBL/GenBank/DDBJ whole genome shotgun (WGS) entry which is preliminary data.</text>
</comment>
<dbReference type="AlphaFoldDB" id="A0A4V2MWL1"/>
<dbReference type="Proteomes" id="UP000292702">
    <property type="component" value="Unassembled WGS sequence"/>
</dbReference>
<accession>A0A4V2MWL1</accession>
<evidence type="ECO:0000313" key="4">
    <source>
        <dbReference type="EMBL" id="TCD66687.1"/>
    </source>
</evidence>
<keyword evidence="5" id="KW-1185">Reference proteome</keyword>
<sequence length="369" mass="42866">MLSRRLGVCLTKPVFKPPRTPPSWLVGHRNYARSRFEERNPGTSRSRPNLSPRDPRTRPQREDSTYDSTLGHEQQPSVSESAIWEASQRPPAGDPEEGMRRLLMDNDLLIVERQIEMLNIFIGFEQANKYVITNEREETLGYIAEEPRGFLSQMSRQVFRTHRPFRAIVMDSAGSPILWLRRPFAFINSRMYVQRLQDYNSYTPEGEPVMDTFAEAQQIWHPWRRKYDLFLKHKELQILSTTSDPQPEPEPDPYIFHQFARIDSGFLAWYFGLQDQAGQHIASVDRTWRGIGREVFTDTGRYFIRFGSLPYDPENPLTQSPPSSRVLTLEERAAVLAMAVNIDFDYFSRHSNTGSGTGLWMWSWGADDI</sequence>
<dbReference type="STRING" id="92696.A0A4V2MWL1"/>
<evidence type="ECO:0000256" key="3">
    <source>
        <dbReference type="SAM" id="MobiDB-lite"/>
    </source>
</evidence>
<feature type="compositionally biased region" description="Basic and acidic residues" evidence="3">
    <location>
        <begin position="53"/>
        <end position="64"/>
    </location>
</feature>
<dbReference type="GO" id="GO:0017128">
    <property type="term" value="F:phospholipid scramblase activity"/>
    <property type="evidence" value="ECO:0007669"/>
    <property type="project" value="InterPro"/>
</dbReference>